<comment type="caution">
    <text evidence="2">The sequence shown here is derived from an EMBL/GenBank/DDBJ whole genome shotgun (WGS) entry which is preliminary data.</text>
</comment>
<feature type="transmembrane region" description="Helical" evidence="1">
    <location>
        <begin position="360"/>
        <end position="379"/>
    </location>
</feature>
<feature type="transmembrane region" description="Helical" evidence="1">
    <location>
        <begin position="308"/>
        <end position="326"/>
    </location>
</feature>
<gene>
    <name evidence="2" type="primary">creD</name>
    <name evidence="2" type="ORF">ACFQ2T_10170</name>
</gene>
<dbReference type="PIRSF" id="PIRSF004548">
    <property type="entry name" value="CreD"/>
    <property type="match status" value="1"/>
</dbReference>
<dbReference type="RefSeq" id="WP_379034047.1">
    <property type="nucleotide sequence ID" value="NZ_JBHTLN010000002.1"/>
</dbReference>
<protein>
    <submittedName>
        <fullName evidence="2">Cell envelope integrity protein CreD</fullName>
    </submittedName>
</protein>
<feature type="transmembrane region" description="Helical" evidence="1">
    <location>
        <begin position="412"/>
        <end position="431"/>
    </location>
</feature>
<dbReference type="NCBIfam" id="NF008712">
    <property type="entry name" value="PRK11715.1-1"/>
    <property type="match status" value="1"/>
</dbReference>
<keyword evidence="1" id="KW-1133">Transmembrane helix</keyword>
<feature type="transmembrane region" description="Helical" evidence="1">
    <location>
        <begin position="333"/>
        <end position="354"/>
    </location>
</feature>
<dbReference type="InterPro" id="IPR010364">
    <property type="entry name" value="Uncharacterised_IM_CreD"/>
</dbReference>
<evidence type="ECO:0000313" key="3">
    <source>
        <dbReference type="Proteomes" id="UP001597206"/>
    </source>
</evidence>
<dbReference type="EMBL" id="JBHTLN010000002">
    <property type="protein sequence ID" value="MFD1122868.1"/>
    <property type="molecule type" value="Genomic_DNA"/>
</dbReference>
<keyword evidence="1" id="KW-0472">Membrane</keyword>
<dbReference type="Pfam" id="PF06123">
    <property type="entry name" value="CreD"/>
    <property type="match status" value="1"/>
</dbReference>
<sequence>MQKPLLYKSLGILGLILLMSLAIGYVNDLIIERQARQASVESDIARSSTAAQTLTGPILIIPYTEHYTETQGSGASQTDVEYKDERRVYLLPSALNLSGGFTHHYKQRGIFKALMYGLNGDLSGSFNLDQIKLEPQRKGGKLVMGHPLLAIGLSDTRGIDGQPVLNWDGQKIALKQGSQLPLLSNGIHADLGSLRPEQHTVDFKLNLHIRGMQKFDVIPLAEKNIVQLHSSWQHPHFDGNFLPDASSQKIDQHGFQAKWEISSLSSSIQETLLTKLDQRSESISLEAISVGFVEPINIYSLSDRATKYGLLFIGLTFAGFFIFEVLKQLRIHPAQYAMVGLAMAVFYLLLISLAEHIGFAYAYVIASLGCISLIGYYLANVMKNARFGLVFSFKLGLLYATLYGILISEDNALLMGSILIFSLLAFTMIVTRKVDWYALSHH</sequence>
<evidence type="ECO:0000313" key="2">
    <source>
        <dbReference type="EMBL" id="MFD1122868.1"/>
    </source>
</evidence>
<dbReference type="Proteomes" id="UP001597206">
    <property type="component" value="Unassembled WGS sequence"/>
</dbReference>
<organism evidence="2 3">
    <name type="scientific">Methylophilus flavus</name>
    <dbReference type="NCBI Taxonomy" id="640084"/>
    <lineage>
        <taxon>Bacteria</taxon>
        <taxon>Pseudomonadati</taxon>
        <taxon>Pseudomonadota</taxon>
        <taxon>Betaproteobacteria</taxon>
        <taxon>Nitrosomonadales</taxon>
        <taxon>Methylophilaceae</taxon>
        <taxon>Methylophilus</taxon>
    </lineage>
</organism>
<dbReference type="PANTHER" id="PTHR30092:SF0">
    <property type="entry name" value="INNER MEMBRANE PROTEIN CRED"/>
    <property type="match status" value="1"/>
</dbReference>
<accession>A0ABW3PBE3</accession>
<keyword evidence="3" id="KW-1185">Reference proteome</keyword>
<dbReference type="PANTHER" id="PTHR30092">
    <property type="entry name" value="INNER MEMBRANE PROTEIN CRED"/>
    <property type="match status" value="1"/>
</dbReference>
<reference evidence="3" key="1">
    <citation type="journal article" date="2019" name="Int. J. Syst. Evol. Microbiol.">
        <title>The Global Catalogue of Microorganisms (GCM) 10K type strain sequencing project: providing services to taxonomists for standard genome sequencing and annotation.</title>
        <authorList>
            <consortium name="The Broad Institute Genomics Platform"/>
            <consortium name="The Broad Institute Genome Sequencing Center for Infectious Disease"/>
            <person name="Wu L."/>
            <person name="Ma J."/>
        </authorList>
    </citation>
    <scope>NUCLEOTIDE SEQUENCE [LARGE SCALE GENOMIC DNA]</scope>
    <source>
        <strain evidence="3">CCUG 58411</strain>
    </source>
</reference>
<feature type="transmembrane region" description="Helical" evidence="1">
    <location>
        <begin position="386"/>
        <end position="406"/>
    </location>
</feature>
<keyword evidence="1" id="KW-0812">Transmembrane</keyword>
<proteinExistence type="predicted"/>
<name>A0ABW3PBE3_9PROT</name>
<evidence type="ECO:0000256" key="1">
    <source>
        <dbReference type="SAM" id="Phobius"/>
    </source>
</evidence>